<dbReference type="EMBL" id="PQCO01000116">
    <property type="protein sequence ID" value="PUE04645.1"/>
    <property type="molecule type" value="Genomic_DNA"/>
</dbReference>
<evidence type="ECO:0000313" key="3">
    <source>
        <dbReference type="EMBL" id="PUE04645.1"/>
    </source>
</evidence>
<dbReference type="InterPro" id="IPR050963">
    <property type="entry name" value="Sirohydro_Cobaltochel/CbiX"/>
</dbReference>
<dbReference type="AlphaFoldDB" id="A0A6N4E5D6"/>
<sequence length="127" mass="13779">MNDTDSNTALLLVAHGSRRDASNDEVREVARRLRALAGGRFSRVEAAFLELAEPPIPEGIAACCAAGARRVLVLPYFLSAGRHVVTDIPREVEQGRQRCPGVEVRLCGYLGGSDELPRLLLDLVRGD</sequence>
<dbReference type="PANTHER" id="PTHR33542:SF3">
    <property type="entry name" value="SIROHYDROCHLORIN FERROCHELATASE, CHLOROPLASTIC"/>
    <property type="match status" value="1"/>
</dbReference>
<proteinExistence type="predicted"/>
<keyword evidence="2" id="KW-0456">Lyase</keyword>
<organism evidence="3 4">
    <name type="scientific">Candidatus Sedimenticola endophacoides</name>
    <dbReference type="NCBI Taxonomy" id="2548426"/>
    <lineage>
        <taxon>Bacteria</taxon>
        <taxon>Pseudomonadati</taxon>
        <taxon>Pseudomonadota</taxon>
        <taxon>Gammaproteobacteria</taxon>
        <taxon>Chromatiales</taxon>
        <taxon>Sedimenticolaceae</taxon>
        <taxon>Sedimenticola</taxon>
    </lineage>
</organism>
<accession>A0A6N4E5D6</accession>
<name>A0A6N4E5D6_9GAMM</name>
<evidence type="ECO:0000256" key="2">
    <source>
        <dbReference type="ARBA" id="ARBA00023239"/>
    </source>
</evidence>
<protein>
    <submittedName>
        <fullName evidence="3">Cobalamin biosynthesis protein CbiX</fullName>
    </submittedName>
</protein>
<dbReference type="GO" id="GO:0046872">
    <property type="term" value="F:metal ion binding"/>
    <property type="evidence" value="ECO:0007669"/>
    <property type="project" value="UniProtKB-KW"/>
</dbReference>
<dbReference type="GO" id="GO:0016829">
    <property type="term" value="F:lyase activity"/>
    <property type="evidence" value="ECO:0007669"/>
    <property type="project" value="UniProtKB-KW"/>
</dbReference>
<dbReference type="Pfam" id="PF01903">
    <property type="entry name" value="CbiX"/>
    <property type="match status" value="1"/>
</dbReference>
<dbReference type="Proteomes" id="UP000250928">
    <property type="component" value="Unassembled WGS sequence"/>
</dbReference>
<evidence type="ECO:0000313" key="4">
    <source>
        <dbReference type="Proteomes" id="UP000250928"/>
    </source>
</evidence>
<dbReference type="InterPro" id="IPR002762">
    <property type="entry name" value="CbiX-like"/>
</dbReference>
<keyword evidence="1" id="KW-0479">Metal-binding</keyword>
<dbReference type="CDD" id="cd03416">
    <property type="entry name" value="CbiX_SirB_N"/>
    <property type="match status" value="1"/>
</dbReference>
<gene>
    <name evidence="3" type="ORF">C3L24_02795</name>
</gene>
<dbReference type="SUPFAM" id="SSF53800">
    <property type="entry name" value="Chelatase"/>
    <property type="match status" value="1"/>
</dbReference>
<dbReference type="Gene3D" id="3.40.50.1400">
    <property type="match status" value="1"/>
</dbReference>
<evidence type="ECO:0000256" key="1">
    <source>
        <dbReference type="ARBA" id="ARBA00022723"/>
    </source>
</evidence>
<dbReference type="PANTHER" id="PTHR33542">
    <property type="entry name" value="SIROHYDROCHLORIN FERROCHELATASE, CHLOROPLASTIC"/>
    <property type="match status" value="1"/>
</dbReference>
<comment type="caution">
    <text evidence="3">The sequence shown here is derived from an EMBL/GenBank/DDBJ whole genome shotgun (WGS) entry which is preliminary data.</text>
</comment>
<reference evidence="3 4" key="1">
    <citation type="submission" date="2018-01" db="EMBL/GenBank/DDBJ databases">
        <title>Novel co-symbiosis in the lucinid bivalve Phacoides pectinatus.</title>
        <authorList>
            <person name="Lim S.J."/>
            <person name="Davis B.G."/>
            <person name="Gill D.E."/>
            <person name="Engel A.S."/>
            <person name="Anderson L.C."/>
            <person name="Campbell B.J."/>
        </authorList>
    </citation>
    <scope>NUCLEOTIDE SEQUENCE [LARGE SCALE GENOMIC DNA]</scope>
    <source>
        <strain evidence="3">N3_P5</strain>
    </source>
</reference>